<name>A0A2W1LFG8_9BACL</name>
<organism evidence="1 2">
    <name type="scientific">Paenibacillus sambharensis</name>
    <dbReference type="NCBI Taxonomy" id="1803190"/>
    <lineage>
        <taxon>Bacteria</taxon>
        <taxon>Bacillati</taxon>
        <taxon>Bacillota</taxon>
        <taxon>Bacilli</taxon>
        <taxon>Bacillales</taxon>
        <taxon>Paenibacillaceae</taxon>
        <taxon>Paenibacillus</taxon>
    </lineage>
</organism>
<evidence type="ECO:0000313" key="1">
    <source>
        <dbReference type="EMBL" id="PZD97449.1"/>
    </source>
</evidence>
<reference evidence="1 2" key="1">
    <citation type="submission" date="2018-06" db="EMBL/GenBank/DDBJ databases">
        <title>Paenibacillus imtechensis sp. nov.</title>
        <authorList>
            <person name="Pinnaka A.K."/>
            <person name="Singh H."/>
            <person name="Kaur M."/>
        </authorList>
    </citation>
    <scope>NUCLEOTIDE SEQUENCE [LARGE SCALE GENOMIC DNA]</scope>
    <source>
        <strain evidence="1 2">SMB1</strain>
    </source>
</reference>
<dbReference type="Pfam" id="PF11385">
    <property type="entry name" value="DUF3189"/>
    <property type="match status" value="1"/>
</dbReference>
<dbReference type="Proteomes" id="UP000249522">
    <property type="component" value="Unassembled WGS sequence"/>
</dbReference>
<dbReference type="RefSeq" id="WP_111145307.1">
    <property type="nucleotide sequence ID" value="NZ_QKRB01000028.1"/>
</dbReference>
<gene>
    <name evidence="1" type="ORF">DNH61_03280</name>
</gene>
<dbReference type="OrthoDB" id="1680616at2"/>
<proteinExistence type="predicted"/>
<protein>
    <submittedName>
        <fullName evidence="1">ABC transporter</fullName>
    </submittedName>
</protein>
<accession>A0A2W1LFG8</accession>
<comment type="caution">
    <text evidence="1">The sequence shown here is derived from an EMBL/GenBank/DDBJ whole genome shotgun (WGS) entry which is preliminary data.</text>
</comment>
<evidence type="ECO:0000313" key="2">
    <source>
        <dbReference type="Proteomes" id="UP000249522"/>
    </source>
</evidence>
<sequence length="174" mass="19364">MIYIYNDFGGTHTTVLAASYHLKKLTEDREPTDSEVLNLHNFNKLVSKDRGKLFYHGTDEEGSRVYTVARGASKILVPGIVNTLAMLVDEHKLEEKIILSNTSPTVPFPMTIGGFLSRALKMNTIGVPLILMGVKQTYQNIIDLVHHTKSEARAASTQIVVLDNPEMKSKARIL</sequence>
<dbReference type="EMBL" id="QKRB01000028">
    <property type="protein sequence ID" value="PZD97449.1"/>
    <property type="molecule type" value="Genomic_DNA"/>
</dbReference>
<dbReference type="AlphaFoldDB" id="A0A2W1LFG8"/>
<dbReference type="InterPro" id="IPR021525">
    <property type="entry name" value="DUF3189"/>
</dbReference>
<keyword evidence="2" id="KW-1185">Reference proteome</keyword>